<protein>
    <submittedName>
        <fullName evidence="6">Uncharacterized protein</fullName>
    </submittedName>
</protein>
<dbReference type="AlphaFoldDB" id="A0A139WI28"/>
<reference evidence="6 7" key="1">
    <citation type="journal article" date="2008" name="Nature">
        <title>The genome of the model beetle and pest Tribolium castaneum.</title>
        <authorList>
            <consortium name="Tribolium Genome Sequencing Consortium"/>
            <person name="Richards S."/>
            <person name="Gibbs R.A."/>
            <person name="Weinstock G.M."/>
            <person name="Brown S.J."/>
            <person name="Denell R."/>
            <person name="Beeman R.W."/>
            <person name="Gibbs R."/>
            <person name="Beeman R.W."/>
            <person name="Brown S.J."/>
            <person name="Bucher G."/>
            <person name="Friedrich M."/>
            <person name="Grimmelikhuijzen C.J."/>
            <person name="Klingler M."/>
            <person name="Lorenzen M."/>
            <person name="Richards S."/>
            <person name="Roth S."/>
            <person name="Schroder R."/>
            <person name="Tautz D."/>
            <person name="Zdobnov E.M."/>
            <person name="Muzny D."/>
            <person name="Gibbs R.A."/>
            <person name="Weinstock G.M."/>
            <person name="Attaway T."/>
            <person name="Bell S."/>
            <person name="Buhay C.J."/>
            <person name="Chandrabose M.N."/>
            <person name="Chavez D."/>
            <person name="Clerk-Blankenburg K.P."/>
            <person name="Cree A."/>
            <person name="Dao M."/>
            <person name="Davis C."/>
            <person name="Chacko J."/>
            <person name="Dinh H."/>
            <person name="Dugan-Rocha S."/>
            <person name="Fowler G."/>
            <person name="Garner T.T."/>
            <person name="Garnes J."/>
            <person name="Gnirke A."/>
            <person name="Hawes A."/>
            <person name="Hernandez J."/>
            <person name="Hines S."/>
            <person name="Holder M."/>
            <person name="Hume J."/>
            <person name="Jhangiani S.N."/>
            <person name="Joshi V."/>
            <person name="Khan Z.M."/>
            <person name="Jackson L."/>
            <person name="Kovar C."/>
            <person name="Kowis A."/>
            <person name="Lee S."/>
            <person name="Lewis L.R."/>
            <person name="Margolis J."/>
            <person name="Morgan M."/>
            <person name="Nazareth L.V."/>
            <person name="Nguyen N."/>
            <person name="Okwuonu G."/>
            <person name="Parker D."/>
            <person name="Richards S."/>
            <person name="Ruiz S.J."/>
            <person name="Santibanez J."/>
            <person name="Savard J."/>
            <person name="Scherer S.E."/>
            <person name="Schneider B."/>
            <person name="Sodergren E."/>
            <person name="Tautz D."/>
            <person name="Vattahil S."/>
            <person name="Villasana D."/>
            <person name="White C.S."/>
            <person name="Wright R."/>
            <person name="Park Y."/>
            <person name="Beeman R.W."/>
            <person name="Lord J."/>
            <person name="Oppert B."/>
            <person name="Lorenzen M."/>
            <person name="Brown S."/>
            <person name="Wang L."/>
            <person name="Savard J."/>
            <person name="Tautz D."/>
            <person name="Richards S."/>
            <person name="Weinstock G."/>
            <person name="Gibbs R.A."/>
            <person name="Liu Y."/>
            <person name="Worley K."/>
            <person name="Weinstock G."/>
            <person name="Elsik C.G."/>
            <person name="Reese J.T."/>
            <person name="Elhaik E."/>
            <person name="Landan G."/>
            <person name="Graur D."/>
            <person name="Arensburger P."/>
            <person name="Atkinson P."/>
            <person name="Beeman R.W."/>
            <person name="Beidler J."/>
            <person name="Brown S.J."/>
            <person name="Demuth J.P."/>
            <person name="Drury D.W."/>
            <person name="Du Y.Z."/>
            <person name="Fujiwara H."/>
            <person name="Lorenzen M."/>
            <person name="Maselli V."/>
            <person name="Osanai M."/>
            <person name="Park Y."/>
            <person name="Robertson H.M."/>
            <person name="Tu Z."/>
            <person name="Wang J.J."/>
            <person name="Wang S."/>
            <person name="Richards S."/>
            <person name="Song H."/>
            <person name="Zhang L."/>
            <person name="Sodergren E."/>
            <person name="Werner D."/>
            <person name="Stanke M."/>
            <person name="Morgenstern B."/>
            <person name="Solovyev V."/>
            <person name="Kosarev P."/>
            <person name="Brown G."/>
            <person name="Chen H.C."/>
            <person name="Ermolaeva O."/>
            <person name="Hlavina W."/>
            <person name="Kapustin Y."/>
            <person name="Kiryutin B."/>
            <person name="Kitts P."/>
            <person name="Maglott D."/>
            <person name="Pruitt K."/>
            <person name="Sapojnikov V."/>
            <person name="Souvorov A."/>
            <person name="Mackey A.J."/>
            <person name="Waterhouse R.M."/>
            <person name="Wyder S."/>
            <person name="Zdobnov E.M."/>
            <person name="Zdobnov E.M."/>
            <person name="Wyder S."/>
            <person name="Kriventseva E.V."/>
            <person name="Kadowaki T."/>
            <person name="Bork P."/>
            <person name="Aranda M."/>
            <person name="Bao R."/>
            <person name="Beermann A."/>
            <person name="Berns N."/>
            <person name="Bolognesi R."/>
            <person name="Bonneton F."/>
            <person name="Bopp D."/>
            <person name="Brown S.J."/>
            <person name="Bucher G."/>
            <person name="Butts T."/>
            <person name="Chaumot A."/>
            <person name="Denell R.E."/>
            <person name="Ferrier D.E."/>
            <person name="Friedrich M."/>
            <person name="Gordon C.M."/>
            <person name="Jindra M."/>
            <person name="Klingler M."/>
            <person name="Lan Q."/>
            <person name="Lattorff H.M."/>
            <person name="Laudet V."/>
            <person name="von Levetsow C."/>
            <person name="Liu Z."/>
            <person name="Lutz R."/>
            <person name="Lynch J.A."/>
            <person name="da Fonseca R.N."/>
            <person name="Posnien N."/>
            <person name="Reuter R."/>
            <person name="Roth S."/>
            <person name="Savard J."/>
            <person name="Schinko J.B."/>
            <person name="Schmitt C."/>
            <person name="Schoppmeier M."/>
            <person name="Schroder R."/>
            <person name="Shippy T.D."/>
            <person name="Simonnet F."/>
            <person name="Marques-Souza H."/>
            <person name="Tautz D."/>
            <person name="Tomoyasu Y."/>
            <person name="Trauner J."/>
            <person name="Van der Zee M."/>
            <person name="Vervoort M."/>
            <person name="Wittkopp N."/>
            <person name="Wimmer E.A."/>
            <person name="Yang X."/>
            <person name="Jones A.K."/>
            <person name="Sattelle D.B."/>
            <person name="Ebert P.R."/>
            <person name="Nelson D."/>
            <person name="Scott J.G."/>
            <person name="Beeman R.W."/>
            <person name="Muthukrishnan S."/>
            <person name="Kramer K.J."/>
            <person name="Arakane Y."/>
            <person name="Beeman R.W."/>
            <person name="Zhu Q."/>
            <person name="Hogenkamp D."/>
            <person name="Dixit R."/>
            <person name="Oppert B."/>
            <person name="Jiang H."/>
            <person name="Zou Z."/>
            <person name="Marshall J."/>
            <person name="Elpidina E."/>
            <person name="Vinokurov K."/>
            <person name="Oppert C."/>
            <person name="Zou Z."/>
            <person name="Evans J."/>
            <person name="Lu Z."/>
            <person name="Zhao P."/>
            <person name="Sumathipala N."/>
            <person name="Altincicek B."/>
            <person name="Vilcinskas A."/>
            <person name="Williams M."/>
            <person name="Hultmark D."/>
            <person name="Hetru C."/>
            <person name="Jiang H."/>
            <person name="Grimmelikhuijzen C.J."/>
            <person name="Hauser F."/>
            <person name="Cazzamali G."/>
            <person name="Williamson M."/>
            <person name="Park Y."/>
            <person name="Li B."/>
            <person name="Tanaka Y."/>
            <person name="Predel R."/>
            <person name="Neupert S."/>
            <person name="Schachtner J."/>
            <person name="Verleyen P."/>
            <person name="Raible F."/>
            <person name="Bork P."/>
            <person name="Friedrich M."/>
            <person name="Walden K.K."/>
            <person name="Robertson H.M."/>
            <person name="Angeli S."/>
            <person name="Foret S."/>
            <person name="Bucher G."/>
            <person name="Schuetz S."/>
            <person name="Maleszka R."/>
            <person name="Wimmer E.A."/>
            <person name="Beeman R.W."/>
            <person name="Lorenzen M."/>
            <person name="Tomoyasu Y."/>
            <person name="Miller S.C."/>
            <person name="Grossmann D."/>
            <person name="Bucher G."/>
        </authorList>
    </citation>
    <scope>NUCLEOTIDE SEQUENCE [LARGE SCALE GENOMIC DNA]</scope>
    <source>
        <strain evidence="6 7">Georgia GA2</strain>
    </source>
</reference>
<dbReference type="GO" id="GO:0005634">
    <property type="term" value="C:nucleus"/>
    <property type="evidence" value="ECO:0000318"/>
    <property type="project" value="GO_Central"/>
</dbReference>
<sequence>MSCSEVMYQAYYPYLYQRAGAAPPVSAHPVPRTGPFSSPFGAAHQYDRFNVQRLQDAHSLSQPSSSGAVSASVGGLGESHPVAGHGLYLQGSAHSSGGSVSSTGGASPTSPLRPGKEEDCSLHGRSSTEDPQHGIDDDDSQDAGSSRAQYVSANCVVFTHYQGDAASVVDEHFSRALDKTSTHTKESSPMSARNFPPSFWDSQHYSGVSGGGPGHHGASAADLYSEHYHPGDAWYQYSQHHRAVHDYHHHNMAAQYGGLLLPGSRLHMGSHAPCKAMDWQHPSIDSPYSSYPTMSEQPLTNPSSFPPWVDSADASNCHSPHRRFNMAAQRLHTQCIADIEIEYEIILPPDSRNTGLDWGRVIDERHVLWGRQTLFVV</sequence>
<dbReference type="EMBL" id="KQ971342">
    <property type="protein sequence ID" value="KYB27521.1"/>
    <property type="molecule type" value="Genomic_DNA"/>
</dbReference>
<evidence type="ECO:0000256" key="3">
    <source>
        <dbReference type="ARBA" id="ARBA00023163"/>
    </source>
</evidence>
<keyword evidence="2" id="KW-0805">Transcription regulation</keyword>
<feature type="region of interest" description="Disordered" evidence="5">
    <location>
        <begin position="84"/>
        <end position="146"/>
    </location>
</feature>
<keyword evidence="4" id="KW-0539">Nucleus</keyword>
<dbReference type="GO" id="GO:0006357">
    <property type="term" value="P:regulation of transcription by RNA polymerase II"/>
    <property type="evidence" value="ECO:0000318"/>
    <property type="project" value="GO_Central"/>
</dbReference>
<evidence type="ECO:0000256" key="4">
    <source>
        <dbReference type="ARBA" id="ARBA00023242"/>
    </source>
</evidence>
<dbReference type="InParanoid" id="A0A139WI28"/>
<keyword evidence="3" id="KW-0804">Transcription</keyword>
<evidence type="ECO:0000256" key="1">
    <source>
        <dbReference type="ARBA" id="ARBA00004123"/>
    </source>
</evidence>
<evidence type="ECO:0000313" key="7">
    <source>
        <dbReference type="Proteomes" id="UP000007266"/>
    </source>
</evidence>
<evidence type="ECO:0000313" key="6">
    <source>
        <dbReference type="EMBL" id="KYB27521.1"/>
    </source>
</evidence>
<evidence type="ECO:0000256" key="2">
    <source>
        <dbReference type="ARBA" id="ARBA00023015"/>
    </source>
</evidence>
<evidence type="ECO:0000256" key="5">
    <source>
        <dbReference type="SAM" id="MobiDB-lite"/>
    </source>
</evidence>
<reference evidence="6 7" key="2">
    <citation type="journal article" date="2010" name="Nucleic Acids Res.">
        <title>BeetleBase in 2010: revisions to provide comprehensive genomic information for Tribolium castaneum.</title>
        <authorList>
            <person name="Kim H.S."/>
            <person name="Murphy T."/>
            <person name="Xia J."/>
            <person name="Caragea D."/>
            <person name="Park Y."/>
            <person name="Beeman R.W."/>
            <person name="Lorenzen M.D."/>
            <person name="Butcher S."/>
            <person name="Manak J.R."/>
            <person name="Brown S.J."/>
        </authorList>
    </citation>
    <scope>GENOME REANNOTATION</scope>
    <source>
        <strain evidence="6 7">Georgia GA2</strain>
    </source>
</reference>
<dbReference type="Proteomes" id="UP000007266">
    <property type="component" value="Linkage group 5"/>
</dbReference>
<organism evidence="6 7">
    <name type="scientific">Tribolium castaneum</name>
    <name type="common">Red flour beetle</name>
    <dbReference type="NCBI Taxonomy" id="7070"/>
    <lineage>
        <taxon>Eukaryota</taxon>
        <taxon>Metazoa</taxon>
        <taxon>Ecdysozoa</taxon>
        <taxon>Arthropoda</taxon>
        <taxon>Hexapoda</taxon>
        <taxon>Insecta</taxon>
        <taxon>Pterygota</taxon>
        <taxon>Neoptera</taxon>
        <taxon>Endopterygota</taxon>
        <taxon>Coleoptera</taxon>
        <taxon>Polyphaga</taxon>
        <taxon>Cucujiformia</taxon>
        <taxon>Tenebrionidae</taxon>
        <taxon>Tenebrionidae incertae sedis</taxon>
        <taxon>Tribolium</taxon>
    </lineage>
</organism>
<feature type="compositionally biased region" description="Basic and acidic residues" evidence="5">
    <location>
        <begin position="114"/>
        <end position="135"/>
    </location>
</feature>
<feature type="compositionally biased region" description="Low complexity" evidence="5">
    <location>
        <begin position="91"/>
        <end position="110"/>
    </location>
</feature>
<dbReference type="InterPro" id="IPR011520">
    <property type="entry name" value="Vg_fam"/>
</dbReference>
<dbReference type="eggNOG" id="ENOG502QS1A">
    <property type="taxonomic scope" value="Eukaryota"/>
</dbReference>
<comment type="subcellular location">
    <subcellularLocation>
        <location evidence="1">Nucleus</location>
    </subcellularLocation>
</comment>
<dbReference type="OMA" id="ENISPMF"/>
<proteinExistence type="predicted"/>
<gene>
    <name evidence="6" type="primary">AUGUSTUS-3.0.2_33006</name>
    <name evidence="6" type="ORF">TcasGA2_TC033006</name>
</gene>
<dbReference type="Pfam" id="PF07545">
    <property type="entry name" value="Vg_Tdu"/>
    <property type="match status" value="1"/>
</dbReference>
<dbReference type="PANTHER" id="PTHR15950">
    <property type="entry name" value="TRANSCRIPTION COFACTOR VESTIGIAL-LIKE PROTEIN"/>
    <property type="match status" value="1"/>
</dbReference>
<name>A0A139WI28_TRICA</name>
<accession>A0A139WI28</accession>
<dbReference type="FunCoup" id="A0A139WI28">
    <property type="interactions" value="29"/>
</dbReference>
<dbReference type="PANTHER" id="PTHR15950:SF15">
    <property type="entry name" value="PROTEIN VESTIGIAL"/>
    <property type="match status" value="1"/>
</dbReference>
<keyword evidence="7" id="KW-1185">Reference proteome</keyword>